<accession>A0A9D4FV98</accession>
<evidence type="ECO:0000313" key="1">
    <source>
        <dbReference type="EMBL" id="KAH3804976.1"/>
    </source>
</evidence>
<proteinExistence type="predicted"/>
<comment type="caution">
    <text evidence="1">The sequence shown here is derived from an EMBL/GenBank/DDBJ whole genome shotgun (WGS) entry which is preliminary data.</text>
</comment>
<dbReference type="InterPro" id="IPR016186">
    <property type="entry name" value="C-type_lectin-like/link_sf"/>
</dbReference>
<sequence length="98" mass="11051">MLSEECVLNQDTFGGSTYTFAIKNRRNYNDSVAFCKHCGYRVVTVESDDEHKYLKEKMGRFFPSPTFNFETGDGRASISNGQPLLESAIREMGQGPAR</sequence>
<name>A0A9D4FV98_DREPO</name>
<dbReference type="InterPro" id="IPR016187">
    <property type="entry name" value="CTDL_fold"/>
</dbReference>
<dbReference type="Gene3D" id="3.10.100.10">
    <property type="entry name" value="Mannose-Binding Protein A, subunit A"/>
    <property type="match status" value="1"/>
</dbReference>
<reference evidence="1" key="1">
    <citation type="journal article" date="2019" name="bioRxiv">
        <title>The Genome of the Zebra Mussel, Dreissena polymorpha: A Resource for Invasive Species Research.</title>
        <authorList>
            <person name="McCartney M.A."/>
            <person name="Auch B."/>
            <person name="Kono T."/>
            <person name="Mallez S."/>
            <person name="Zhang Y."/>
            <person name="Obille A."/>
            <person name="Becker A."/>
            <person name="Abrahante J.E."/>
            <person name="Garbe J."/>
            <person name="Badalamenti J.P."/>
            <person name="Herman A."/>
            <person name="Mangelson H."/>
            <person name="Liachko I."/>
            <person name="Sullivan S."/>
            <person name="Sone E.D."/>
            <person name="Koren S."/>
            <person name="Silverstein K.A.T."/>
            <person name="Beckman K.B."/>
            <person name="Gohl D.M."/>
        </authorList>
    </citation>
    <scope>NUCLEOTIDE SEQUENCE</scope>
    <source>
        <strain evidence="1">Duluth1</strain>
        <tissue evidence="1">Whole animal</tissue>
    </source>
</reference>
<dbReference type="SUPFAM" id="SSF56436">
    <property type="entry name" value="C-type lectin-like"/>
    <property type="match status" value="1"/>
</dbReference>
<organism evidence="1 2">
    <name type="scientific">Dreissena polymorpha</name>
    <name type="common">Zebra mussel</name>
    <name type="synonym">Mytilus polymorpha</name>
    <dbReference type="NCBI Taxonomy" id="45954"/>
    <lineage>
        <taxon>Eukaryota</taxon>
        <taxon>Metazoa</taxon>
        <taxon>Spiralia</taxon>
        <taxon>Lophotrochozoa</taxon>
        <taxon>Mollusca</taxon>
        <taxon>Bivalvia</taxon>
        <taxon>Autobranchia</taxon>
        <taxon>Heteroconchia</taxon>
        <taxon>Euheterodonta</taxon>
        <taxon>Imparidentia</taxon>
        <taxon>Neoheterodontei</taxon>
        <taxon>Myida</taxon>
        <taxon>Dreissenoidea</taxon>
        <taxon>Dreissenidae</taxon>
        <taxon>Dreissena</taxon>
    </lineage>
</organism>
<dbReference type="AlphaFoldDB" id="A0A9D4FV98"/>
<protein>
    <submittedName>
        <fullName evidence="1">Uncharacterized protein</fullName>
    </submittedName>
</protein>
<gene>
    <name evidence="1" type="ORF">DPMN_133268</name>
</gene>
<keyword evidence="2" id="KW-1185">Reference proteome</keyword>
<evidence type="ECO:0000313" key="2">
    <source>
        <dbReference type="Proteomes" id="UP000828390"/>
    </source>
</evidence>
<reference evidence="1" key="2">
    <citation type="submission" date="2020-11" db="EMBL/GenBank/DDBJ databases">
        <authorList>
            <person name="McCartney M.A."/>
            <person name="Auch B."/>
            <person name="Kono T."/>
            <person name="Mallez S."/>
            <person name="Becker A."/>
            <person name="Gohl D.M."/>
            <person name="Silverstein K.A.T."/>
            <person name="Koren S."/>
            <person name="Bechman K.B."/>
            <person name="Herman A."/>
            <person name="Abrahante J.E."/>
            <person name="Garbe J."/>
        </authorList>
    </citation>
    <scope>NUCLEOTIDE SEQUENCE</scope>
    <source>
        <strain evidence="1">Duluth1</strain>
        <tissue evidence="1">Whole animal</tissue>
    </source>
</reference>
<dbReference type="EMBL" id="JAIWYP010000006">
    <property type="protein sequence ID" value="KAH3804976.1"/>
    <property type="molecule type" value="Genomic_DNA"/>
</dbReference>
<dbReference type="Proteomes" id="UP000828390">
    <property type="component" value="Unassembled WGS sequence"/>
</dbReference>